<organism evidence="6 7">
    <name type="scientific">Podospora aff. communis PSN243</name>
    <dbReference type="NCBI Taxonomy" id="3040156"/>
    <lineage>
        <taxon>Eukaryota</taxon>
        <taxon>Fungi</taxon>
        <taxon>Dikarya</taxon>
        <taxon>Ascomycota</taxon>
        <taxon>Pezizomycotina</taxon>
        <taxon>Sordariomycetes</taxon>
        <taxon>Sordariomycetidae</taxon>
        <taxon>Sordariales</taxon>
        <taxon>Podosporaceae</taxon>
        <taxon>Podospora</taxon>
    </lineage>
</organism>
<keyword evidence="5" id="KW-0472">Membrane</keyword>
<evidence type="ECO:0000256" key="3">
    <source>
        <dbReference type="ARBA" id="ARBA00022723"/>
    </source>
</evidence>
<reference evidence="6" key="1">
    <citation type="journal article" date="2023" name="Mol. Phylogenet. Evol.">
        <title>Genome-scale phylogeny and comparative genomics of the fungal order Sordariales.</title>
        <authorList>
            <person name="Hensen N."/>
            <person name="Bonometti L."/>
            <person name="Westerberg I."/>
            <person name="Brannstrom I.O."/>
            <person name="Guillou S."/>
            <person name="Cros-Aarteil S."/>
            <person name="Calhoun S."/>
            <person name="Haridas S."/>
            <person name="Kuo A."/>
            <person name="Mondo S."/>
            <person name="Pangilinan J."/>
            <person name="Riley R."/>
            <person name="LaButti K."/>
            <person name="Andreopoulos B."/>
            <person name="Lipzen A."/>
            <person name="Chen C."/>
            <person name="Yan M."/>
            <person name="Daum C."/>
            <person name="Ng V."/>
            <person name="Clum A."/>
            <person name="Steindorff A."/>
            <person name="Ohm R.A."/>
            <person name="Martin F."/>
            <person name="Silar P."/>
            <person name="Natvig D.O."/>
            <person name="Lalanne C."/>
            <person name="Gautier V."/>
            <person name="Ament-Velasquez S.L."/>
            <person name="Kruys A."/>
            <person name="Hutchinson M.I."/>
            <person name="Powell A.J."/>
            <person name="Barry K."/>
            <person name="Miller A.N."/>
            <person name="Grigoriev I.V."/>
            <person name="Debuchy R."/>
            <person name="Gladieux P."/>
            <person name="Hiltunen Thoren M."/>
            <person name="Johannesson H."/>
        </authorList>
    </citation>
    <scope>NUCLEOTIDE SEQUENCE</scope>
    <source>
        <strain evidence="6">PSN243</strain>
    </source>
</reference>
<comment type="caution">
    <text evidence="6">The sequence shown here is derived from an EMBL/GenBank/DDBJ whole genome shotgun (WGS) entry which is preliminary data.</text>
</comment>
<evidence type="ECO:0000313" key="6">
    <source>
        <dbReference type="EMBL" id="KAK4452176.1"/>
    </source>
</evidence>
<evidence type="ECO:0000256" key="4">
    <source>
        <dbReference type="ARBA" id="ARBA00023004"/>
    </source>
</evidence>
<sequence>MALDALSKALGAWQPSQPTDYIAVAALLALPFVLTYILTYIKAYLIKTSRTKDGAREPPPAPYAVPGLANTIGFASDPEGYLRKMMKIFGDVPFRLLVGPYRFYYIPPGDLLLQLFRASRDLTAKPLTIMSMRDQFGLPPGDMHVILQDDSGINSKPLPGFENMDPKSRLFHNQHRDLHNLLSGSALDDMTARFIDIYSKQLHETSAVPKLESQSHTQQWIQHPDLYALLRDEMFRAASIALLGNHFLRLHPDFPRAFWEFDSYVLSYVRNLPRWMARKAYRVRDETLDAFTRWRSHAAQHHPVTSPADTEAEWEPYWGAKLMRAREIMFNDLGLSPGGKAAFDLGMLWATNANVIPAAFWALRGILLTPGLTERVLTETAPCFDAQTGNVNIAALCAKPLLTSIYLEALRFSVGVTPARNLQVPSIELGPWKFERGSTLIANTWFGSRAPGFWNTGRDLPSGKQEYPVESFWAERFLEYPGDAASGPLRKPDASIYRYAEKKERTVEDDRGAKVLTTGTAGYFFPYGGGTKICPGRHFAKQEMMAAVAVFLREFEVEIVDAKAAAKVGLDMAYFPAGSLPPDGKMPIRIRRRASS</sequence>
<dbReference type="GO" id="GO:0008395">
    <property type="term" value="F:steroid hydroxylase activity"/>
    <property type="evidence" value="ECO:0007669"/>
    <property type="project" value="TreeGrafter"/>
</dbReference>
<evidence type="ECO:0000256" key="1">
    <source>
        <dbReference type="ARBA" id="ARBA00010617"/>
    </source>
</evidence>
<evidence type="ECO:0000256" key="2">
    <source>
        <dbReference type="ARBA" id="ARBA00022617"/>
    </source>
</evidence>
<evidence type="ECO:0000256" key="5">
    <source>
        <dbReference type="SAM" id="Phobius"/>
    </source>
</evidence>
<dbReference type="PANTHER" id="PTHR24304:SF2">
    <property type="entry name" value="24-HYDROXYCHOLESTEROL 7-ALPHA-HYDROXYLASE"/>
    <property type="match status" value="1"/>
</dbReference>
<dbReference type="GO" id="GO:0016705">
    <property type="term" value="F:oxidoreductase activity, acting on paired donors, with incorporation or reduction of molecular oxygen"/>
    <property type="evidence" value="ECO:0007669"/>
    <property type="project" value="InterPro"/>
</dbReference>
<dbReference type="GO" id="GO:0020037">
    <property type="term" value="F:heme binding"/>
    <property type="evidence" value="ECO:0007669"/>
    <property type="project" value="InterPro"/>
</dbReference>
<keyword evidence="3" id="KW-0479">Metal-binding</keyword>
<evidence type="ECO:0000313" key="7">
    <source>
        <dbReference type="Proteomes" id="UP001321760"/>
    </source>
</evidence>
<dbReference type="GO" id="GO:0005506">
    <property type="term" value="F:iron ion binding"/>
    <property type="evidence" value="ECO:0007669"/>
    <property type="project" value="InterPro"/>
</dbReference>
<dbReference type="Gene3D" id="1.10.630.10">
    <property type="entry name" value="Cytochrome P450"/>
    <property type="match status" value="1"/>
</dbReference>
<dbReference type="AlphaFoldDB" id="A0AAV9GWR5"/>
<dbReference type="InterPro" id="IPR050529">
    <property type="entry name" value="CYP450_sterol_14alpha_dmase"/>
</dbReference>
<reference evidence="6" key="2">
    <citation type="submission" date="2023-05" db="EMBL/GenBank/DDBJ databases">
        <authorList>
            <consortium name="Lawrence Berkeley National Laboratory"/>
            <person name="Steindorff A."/>
            <person name="Hensen N."/>
            <person name="Bonometti L."/>
            <person name="Westerberg I."/>
            <person name="Brannstrom I.O."/>
            <person name="Guillou S."/>
            <person name="Cros-Aarteil S."/>
            <person name="Calhoun S."/>
            <person name="Haridas S."/>
            <person name="Kuo A."/>
            <person name="Mondo S."/>
            <person name="Pangilinan J."/>
            <person name="Riley R."/>
            <person name="Labutti K."/>
            <person name="Andreopoulos B."/>
            <person name="Lipzen A."/>
            <person name="Chen C."/>
            <person name="Yanf M."/>
            <person name="Daum C."/>
            <person name="Ng V."/>
            <person name="Clum A."/>
            <person name="Ohm R."/>
            <person name="Martin F."/>
            <person name="Silar P."/>
            <person name="Natvig D."/>
            <person name="Lalanne C."/>
            <person name="Gautier V."/>
            <person name="Ament-Velasquez S.L."/>
            <person name="Kruys A."/>
            <person name="Hutchinson M.I."/>
            <person name="Powell A.J."/>
            <person name="Barry K."/>
            <person name="Miller A.N."/>
            <person name="Grigoriev I.V."/>
            <person name="Debuchy R."/>
            <person name="Gladieux P."/>
            <person name="Thoren M.H."/>
            <person name="Johannesson H."/>
        </authorList>
    </citation>
    <scope>NUCLEOTIDE SEQUENCE</scope>
    <source>
        <strain evidence="6">PSN243</strain>
    </source>
</reference>
<keyword evidence="2" id="KW-0349">Heme</keyword>
<dbReference type="EMBL" id="MU865925">
    <property type="protein sequence ID" value="KAK4452176.1"/>
    <property type="molecule type" value="Genomic_DNA"/>
</dbReference>
<keyword evidence="7" id="KW-1185">Reference proteome</keyword>
<feature type="transmembrane region" description="Helical" evidence="5">
    <location>
        <begin position="21"/>
        <end position="41"/>
    </location>
</feature>
<dbReference type="CDD" id="cd11040">
    <property type="entry name" value="CYP7_CYP8-like"/>
    <property type="match status" value="1"/>
</dbReference>
<dbReference type="Pfam" id="PF00067">
    <property type="entry name" value="p450"/>
    <property type="match status" value="1"/>
</dbReference>
<name>A0AAV9GWR5_9PEZI</name>
<dbReference type="InterPro" id="IPR036396">
    <property type="entry name" value="Cyt_P450_sf"/>
</dbReference>
<proteinExistence type="inferred from homology"/>
<keyword evidence="4" id="KW-0408">Iron</keyword>
<keyword evidence="5" id="KW-0812">Transmembrane</keyword>
<dbReference type="InterPro" id="IPR001128">
    <property type="entry name" value="Cyt_P450"/>
</dbReference>
<accession>A0AAV9GWR5</accession>
<keyword evidence="5" id="KW-1133">Transmembrane helix</keyword>
<comment type="similarity">
    <text evidence="1">Belongs to the cytochrome P450 family.</text>
</comment>
<gene>
    <name evidence="6" type="ORF">QBC34DRAFT_457150</name>
</gene>
<dbReference type="SUPFAM" id="SSF48264">
    <property type="entry name" value="Cytochrome P450"/>
    <property type="match status" value="1"/>
</dbReference>
<protein>
    <submittedName>
        <fullName evidence="6">Cholesterol 7-alpha-monooxygenase</fullName>
    </submittedName>
</protein>
<dbReference type="PANTHER" id="PTHR24304">
    <property type="entry name" value="CYTOCHROME P450 FAMILY 7"/>
    <property type="match status" value="1"/>
</dbReference>
<dbReference type="Proteomes" id="UP001321760">
    <property type="component" value="Unassembled WGS sequence"/>
</dbReference>